<accession>A0A5C4JHU0</accession>
<reference evidence="1 2" key="1">
    <citation type="submission" date="2019-05" db="EMBL/GenBank/DDBJ databases">
        <title>Draft genome sequence of Actinomadura sp. 14C53.</title>
        <authorList>
            <person name="Saricaoglu S."/>
            <person name="Isik K."/>
        </authorList>
    </citation>
    <scope>NUCLEOTIDE SEQUENCE [LARGE SCALE GENOMIC DNA]</scope>
    <source>
        <strain evidence="1 2">14C53</strain>
    </source>
</reference>
<comment type="caution">
    <text evidence="1">The sequence shown here is derived from an EMBL/GenBank/DDBJ whole genome shotgun (WGS) entry which is preliminary data.</text>
</comment>
<evidence type="ECO:0000313" key="1">
    <source>
        <dbReference type="EMBL" id="TMR03820.1"/>
    </source>
</evidence>
<keyword evidence="2" id="KW-1185">Reference proteome</keyword>
<dbReference type="RefSeq" id="WP_138644690.1">
    <property type="nucleotide sequence ID" value="NZ_VCKW01000035.1"/>
</dbReference>
<dbReference type="OrthoDB" id="3482727at2"/>
<gene>
    <name evidence="1" type="ORF">ETD83_09460</name>
</gene>
<dbReference type="EMBL" id="VCKW01000035">
    <property type="protein sequence ID" value="TMR03820.1"/>
    <property type="molecule type" value="Genomic_DNA"/>
</dbReference>
<sequence length="72" mass="7894">MSPRTVTEPGWTIMNIVEEAGAPELADLREMTPEELAFEADAARIVARLTRTDEKRGDGSDAVRVAAFNSFI</sequence>
<proteinExistence type="predicted"/>
<dbReference type="AlphaFoldDB" id="A0A5C4JHU0"/>
<name>A0A5C4JHU0_9ACTN</name>
<dbReference type="Proteomes" id="UP000309174">
    <property type="component" value="Unassembled WGS sequence"/>
</dbReference>
<protein>
    <recommendedName>
        <fullName evidence="3">FXSXX-COOH protein</fullName>
    </recommendedName>
</protein>
<evidence type="ECO:0008006" key="3">
    <source>
        <dbReference type="Google" id="ProtNLM"/>
    </source>
</evidence>
<organism evidence="1 2">
    <name type="scientific">Actinomadura soli</name>
    <dbReference type="NCBI Taxonomy" id="2508997"/>
    <lineage>
        <taxon>Bacteria</taxon>
        <taxon>Bacillati</taxon>
        <taxon>Actinomycetota</taxon>
        <taxon>Actinomycetes</taxon>
        <taxon>Streptosporangiales</taxon>
        <taxon>Thermomonosporaceae</taxon>
        <taxon>Actinomadura</taxon>
    </lineage>
</organism>
<evidence type="ECO:0000313" key="2">
    <source>
        <dbReference type="Proteomes" id="UP000309174"/>
    </source>
</evidence>